<evidence type="ECO:0000313" key="1">
    <source>
        <dbReference type="EMBL" id="QHU02623.1"/>
    </source>
</evidence>
<sequence>MTTTHEQDMIGNAIAFLATRPDLEVFVRDFNDENTGFSFSSDPRLDDIANALISDGHSGASFALVLRECQRRLVETQHYNSNTYVLPENHKNTYATTEDNHQKTYVSTEDNNKNINTYVATEDNNTYVATEDNNTYLATEDNNTYLEYQDANDYATLMDDVNSPPHLTRQPSHAIL</sequence>
<dbReference type="AlphaFoldDB" id="A0A6C0JBD4"/>
<organism evidence="1">
    <name type="scientific">viral metagenome</name>
    <dbReference type="NCBI Taxonomy" id="1070528"/>
    <lineage>
        <taxon>unclassified sequences</taxon>
        <taxon>metagenomes</taxon>
        <taxon>organismal metagenomes</taxon>
    </lineage>
</organism>
<accession>A0A6C0JBD4</accession>
<name>A0A6C0JBD4_9ZZZZ</name>
<proteinExistence type="predicted"/>
<reference evidence="1" key="1">
    <citation type="journal article" date="2020" name="Nature">
        <title>Giant virus diversity and host interactions through global metagenomics.</title>
        <authorList>
            <person name="Schulz F."/>
            <person name="Roux S."/>
            <person name="Paez-Espino D."/>
            <person name="Jungbluth S."/>
            <person name="Walsh D.A."/>
            <person name="Denef V.J."/>
            <person name="McMahon K.D."/>
            <person name="Konstantinidis K.T."/>
            <person name="Eloe-Fadrosh E.A."/>
            <person name="Kyrpides N.C."/>
            <person name="Woyke T."/>
        </authorList>
    </citation>
    <scope>NUCLEOTIDE SEQUENCE</scope>
    <source>
        <strain evidence="1">GVMAG-M-3300025880-76</strain>
    </source>
</reference>
<protein>
    <submittedName>
        <fullName evidence="1">Uncharacterized protein</fullName>
    </submittedName>
</protein>
<dbReference type="EMBL" id="MN740361">
    <property type="protein sequence ID" value="QHU02623.1"/>
    <property type="molecule type" value="Genomic_DNA"/>
</dbReference>